<comment type="caution">
    <text evidence="3">The sequence shown here is derived from an EMBL/GenBank/DDBJ whole genome shotgun (WGS) entry which is preliminary data.</text>
</comment>
<evidence type="ECO:0000313" key="3">
    <source>
        <dbReference type="EMBL" id="MFC4262412.1"/>
    </source>
</evidence>
<dbReference type="InterPro" id="IPR011042">
    <property type="entry name" value="6-blade_b-propeller_TolB-like"/>
</dbReference>
<keyword evidence="2" id="KW-0732">Signal</keyword>
<gene>
    <name evidence="3" type="ORF">ACFOWM_05970</name>
</gene>
<proteinExistence type="predicted"/>
<evidence type="ECO:0000256" key="2">
    <source>
        <dbReference type="SAM" id="SignalP"/>
    </source>
</evidence>
<dbReference type="Gene3D" id="2.120.10.30">
    <property type="entry name" value="TolB, C-terminal domain"/>
    <property type="match status" value="1"/>
</dbReference>
<dbReference type="SUPFAM" id="SSF82171">
    <property type="entry name" value="DPP6 N-terminal domain-like"/>
    <property type="match status" value="1"/>
</dbReference>
<feature type="signal peptide" evidence="2">
    <location>
        <begin position="1"/>
        <end position="23"/>
    </location>
</feature>
<evidence type="ECO:0000256" key="1">
    <source>
        <dbReference type="SAM" id="MobiDB-lite"/>
    </source>
</evidence>
<feature type="region of interest" description="Disordered" evidence="1">
    <location>
        <begin position="690"/>
        <end position="709"/>
    </location>
</feature>
<feature type="compositionally biased region" description="Polar residues" evidence="1">
    <location>
        <begin position="698"/>
        <end position="707"/>
    </location>
</feature>
<evidence type="ECO:0008006" key="5">
    <source>
        <dbReference type="Google" id="ProtNLM"/>
    </source>
</evidence>
<dbReference type="RefSeq" id="WP_379707796.1">
    <property type="nucleotide sequence ID" value="NZ_JBHSCZ010000001.1"/>
</dbReference>
<dbReference type="Proteomes" id="UP001595907">
    <property type="component" value="Unassembled WGS sequence"/>
</dbReference>
<accession>A0ABV8QS23</accession>
<name>A0ABV8QS23_9BACT</name>
<feature type="chain" id="PRO_5045534665" description="WD40 repeat protein" evidence="2">
    <location>
        <begin position="24"/>
        <end position="1147"/>
    </location>
</feature>
<reference evidence="4" key="1">
    <citation type="journal article" date="2019" name="Int. J. Syst. Evol. Microbiol.">
        <title>The Global Catalogue of Microorganisms (GCM) 10K type strain sequencing project: providing services to taxonomists for standard genome sequencing and annotation.</title>
        <authorList>
            <consortium name="The Broad Institute Genomics Platform"/>
            <consortium name="The Broad Institute Genome Sequencing Center for Infectious Disease"/>
            <person name="Wu L."/>
            <person name="Ma J."/>
        </authorList>
    </citation>
    <scope>NUCLEOTIDE SEQUENCE [LARGE SCALE GENOMIC DNA]</scope>
    <source>
        <strain evidence="4">CECT 8289</strain>
    </source>
</reference>
<evidence type="ECO:0000313" key="4">
    <source>
        <dbReference type="Proteomes" id="UP001595907"/>
    </source>
</evidence>
<sequence length="1147" mass="130942">MAKFSRIFFISLFFILTQLASKAQVNAVTFGKNRVQYKKLKWQYYQSQNFNVYFYEGGQELAKFVVQAAEKELPQLEAAAEYSLQRRANIILYNDYADRKQTNIGLETDIISAGNVTTLVNNKMVVYYDANHYNLKRQIRQGIADIITKNVLFGDDLGEVASNQTLLDLPKWLTDGYVRYLGENWSTDLDDELKSEILSGNYTKFSSFAFDKPDIAGHAFWYFIEEKYKKENVTYFLYLARIYKNLNKASRQITKLSFKELQQQFMEYQDDKYSKDVIKRRAYPKGNYIDGFDISKRLNYYRFNVNPNKKNNDYVVTQFKKGKVRLILNSGYENKTLLKYGTRSYEAEINPSYPIVAWDPKGTRISVIYKTEGKLKLFVYDVLSNFKTYNYDLTEEFDQVQDVKYMLDSRTLLLSAVKNGHADIYTFAIEKDKVTKITNDVYDNLDASFVAFPNKTGIIFSSNRPSPAAKTGDTVLPSNNRFNIFLITDFGDKPELNQITQLTNLKYGNARYPAQYNNNHFTFVSDENGIKNRYAGFFTTKSEGLDTLVIINDEILRNPTEKQVDSTLKVFKKTDVDSVAIVAVTSDSTYTFPLTNYPSSLAETRIAGDNNQVSEVTRQSDEKILYKLKIDDNTLRRRNVTAQPTEYAKKLMRESRLTTTKADIQSKDATPPSAETIKKLEQQDVFQNEFSKPDTDSSKTNNTQPAPTQVLKDDDKVLERVKLYPYKPKKFSVDYGSVALNSSILLNRYSPYLGGSGPIMLNSGSPLNGLFRLGTSDLMEDIKINGGFKIGTNLKDNEWLLNYQNLKRRIDWGLTYYRNVQSIGFQVTTGSSSPIFLDGKQYTNLYQANISYPFDETKSIRFSTGIRSDNQFVQANQLLPISLTFDNNKTLYQTSHLEFVYDNSINTAMNIYHGERAKVYADFNRQISKVKFSDGPNTYNIGFDARVYYPIYKNFIWAGRAAGDFSFGNQKLIYYLGGVDGWLMFGNNVKKDGSDRYFITNNPPATDQNYAFQSLAVNMRGFIQNIASGNNAVVINSEFRLPVFTTLFDKTINNAFIRNFQLTQFIDLGTAWNGTYQGIKRPNIVYSNGGPVTVNVKAGGVGPFAGGYGFGARSTLLGYFIKFDAGWQMNGFFKGKPVTYLSLGLDF</sequence>
<keyword evidence="4" id="KW-1185">Reference proteome</keyword>
<dbReference type="EMBL" id="JBHSCZ010000001">
    <property type="protein sequence ID" value="MFC4262412.1"/>
    <property type="molecule type" value="Genomic_DNA"/>
</dbReference>
<protein>
    <recommendedName>
        <fullName evidence="5">WD40 repeat protein</fullName>
    </recommendedName>
</protein>
<organism evidence="3 4">
    <name type="scientific">Ferruginibacter yonginensis</name>
    <dbReference type="NCBI Taxonomy" id="1310416"/>
    <lineage>
        <taxon>Bacteria</taxon>
        <taxon>Pseudomonadati</taxon>
        <taxon>Bacteroidota</taxon>
        <taxon>Chitinophagia</taxon>
        <taxon>Chitinophagales</taxon>
        <taxon>Chitinophagaceae</taxon>
        <taxon>Ferruginibacter</taxon>
    </lineage>
</organism>